<evidence type="ECO:0000313" key="2">
    <source>
        <dbReference type="EMBL" id="KAJ8304236.1"/>
    </source>
</evidence>
<sequence length="590" mass="68720">MFYCGVVRGETVQPPTLVSARQNPQYINEYFFLTNPEDLGTVLYAKDQPWQLSKIPITFEQFCNMPYMRKHYFIYQLQITSQYQCRLQAEEGVCTIVIETVNLKWQGFLTYKLIYDSKESNSSIDENIRLSRYVIMDRQIGKWTFVVRFPIPGVYRIHIYGGEMSDLYSGRQDWICSFKLFCNETRQNNDPLPCPTGVLGFGANVGLEEAGLHSPSHPSGIIRVNTRQEVDLNFLMTEKVTLTTKLIHKDLTPKTLRKCISQRIAQSKLTITVKVPQEGEYILQVFLKTKDNENNICNYLLTTGDTTKKKKTREMNNNTLDIPTTTVKCPRLRRTRETESNPTEKRARERLKALTESMKRPEDIDDAIDKFCKLQLADNGDLTKAYEQREYLRIKIELEEAMKRSHADTLEKATKQAKNSKFYDKLSELVDRADQQLDYLRNLNKFVYDILEMKQSTVSELHRYKVAQPIIHDVMKATYIILEEKSVDLDDWDEILWLAGKTGKDSLLNRIKQFNIYQVKYATVDAVQKILKPYNEEMVRSVSAVAGTFYVWVRMAVMEHRLSIKRCYSLCTFCGMDIKFVLNLPFFCGF</sequence>
<keyword evidence="3" id="KW-1185">Reference proteome</keyword>
<dbReference type="EMBL" id="JARBDR010000903">
    <property type="protein sequence ID" value="KAJ8304236.1"/>
    <property type="molecule type" value="Genomic_DNA"/>
</dbReference>
<dbReference type="InterPro" id="IPR053041">
    <property type="entry name" value="Transglut-like_Superfamily_Mod"/>
</dbReference>
<evidence type="ECO:0000313" key="3">
    <source>
        <dbReference type="Proteomes" id="UP001217089"/>
    </source>
</evidence>
<dbReference type="InterPro" id="IPR056564">
    <property type="entry name" value="Ig-like_KY"/>
</dbReference>
<feature type="domain" description="KY-like immunoglobulin-like" evidence="1">
    <location>
        <begin position="211"/>
        <end position="307"/>
    </location>
</feature>
<evidence type="ECO:0000259" key="1">
    <source>
        <dbReference type="Pfam" id="PF23265"/>
    </source>
</evidence>
<feature type="domain" description="KY-like immunoglobulin-like" evidence="1">
    <location>
        <begin position="60"/>
        <end position="193"/>
    </location>
</feature>
<comment type="caution">
    <text evidence="2">The sequence shown here is derived from an EMBL/GenBank/DDBJ whole genome shotgun (WGS) entry which is preliminary data.</text>
</comment>
<dbReference type="Pfam" id="PF23265">
    <property type="entry name" value="Ig-like_KY"/>
    <property type="match status" value="2"/>
</dbReference>
<proteinExistence type="predicted"/>
<dbReference type="PANTHER" id="PTHR47020">
    <property type="entry name" value="HILLARIN"/>
    <property type="match status" value="1"/>
</dbReference>
<dbReference type="Proteomes" id="UP001217089">
    <property type="component" value="Unassembled WGS sequence"/>
</dbReference>
<reference evidence="2 3" key="1">
    <citation type="submission" date="2022-12" db="EMBL/GenBank/DDBJ databases">
        <title>Chromosome-level genome of Tegillarca granosa.</title>
        <authorList>
            <person name="Kim J."/>
        </authorList>
    </citation>
    <scope>NUCLEOTIDE SEQUENCE [LARGE SCALE GENOMIC DNA]</scope>
    <source>
        <strain evidence="2">Teg-2019</strain>
        <tissue evidence="2">Adductor muscle</tissue>
    </source>
</reference>
<gene>
    <name evidence="2" type="ORF">KUTeg_017819</name>
</gene>
<accession>A0ABQ9EG23</accession>
<protein>
    <recommendedName>
        <fullName evidence="1">KY-like immunoglobulin-like domain-containing protein</fullName>
    </recommendedName>
</protein>
<name>A0ABQ9EG23_TEGGR</name>
<dbReference type="PANTHER" id="PTHR47020:SF1">
    <property type="entry name" value="HILLARIN"/>
    <property type="match status" value="1"/>
</dbReference>
<dbReference type="Gene3D" id="1.20.920.60">
    <property type="match status" value="1"/>
</dbReference>
<organism evidence="2 3">
    <name type="scientific">Tegillarca granosa</name>
    <name type="common">Malaysian cockle</name>
    <name type="synonym">Anadara granosa</name>
    <dbReference type="NCBI Taxonomy" id="220873"/>
    <lineage>
        <taxon>Eukaryota</taxon>
        <taxon>Metazoa</taxon>
        <taxon>Spiralia</taxon>
        <taxon>Lophotrochozoa</taxon>
        <taxon>Mollusca</taxon>
        <taxon>Bivalvia</taxon>
        <taxon>Autobranchia</taxon>
        <taxon>Pteriomorphia</taxon>
        <taxon>Arcoida</taxon>
        <taxon>Arcoidea</taxon>
        <taxon>Arcidae</taxon>
        <taxon>Tegillarca</taxon>
    </lineage>
</organism>